<evidence type="ECO:0000256" key="6">
    <source>
        <dbReference type="ARBA" id="ARBA00022692"/>
    </source>
</evidence>
<feature type="transmembrane region" description="Helical" evidence="14">
    <location>
        <begin position="269"/>
        <end position="287"/>
    </location>
</feature>
<evidence type="ECO:0000256" key="10">
    <source>
        <dbReference type="ARBA" id="ARBA00023251"/>
    </source>
</evidence>
<dbReference type="RefSeq" id="WP_066406664.1">
    <property type="nucleotide sequence ID" value="NZ_CP011390.1"/>
</dbReference>
<dbReference type="OrthoDB" id="9808289at2"/>
<feature type="transmembrane region" description="Helical" evidence="14">
    <location>
        <begin position="96"/>
        <end position="118"/>
    </location>
</feature>
<comment type="miscellaneous">
    <text evidence="14">Bacitracin is thought to be involved in the inhibition of peptidoglycan synthesis by sequestering undecaprenyl diphosphate, thereby reducing the pool of lipid carrier available.</text>
</comment>
<evidence type="ECO:0000256" key="1">
    <source>
        <dbReference type="ARBA" id="ARBA00004651"/>
    </source>
</evidence>
<evidence type="ECO:0000256" key="8">
    <source>
        <dbReference type="ARBA" id="ARBA00022989"/>
    </source>
</evidence>
<dbReference type="PANTHER" id="PTHR30622">
    <property type="entry name" value="UNDECAPRENYL-DIPHOSPHATASE"/>
    <property type="match status" value="1"/>
</dbReference>
<feature type="transmembrane region" description="Helical" evidence="14">
    <location>
        <begin position="235"/>
        <end position="257"/>
    </location>
</feature>
<evidence type="ECO:0000256" key="9">
    <source>
        <dbReference type="ARBA" id="ARBA00023136"/>
    </source>
</evidence>
<proteinExistence type="inferred from homology"/>
<reference evidence="16" key="1">
    <citation type="submission" date="2015-01" db="EMBL/GenBank/DDBJ databases">
        <title>Flavisolibacter sp./LCS9/ whole genome sequencing.</title>
        <authorList>
            <person name="Kim M.K."/>
            <person name="Srinivasan S."/>
            <person name="Lee J.-J."/>
        </authorList>
    </citation>
    <scope>NUCLEOTIDE SEQUENCE [LARGE SCALE GENOMIC DNA]</scope>
    <source>
        <strain evidence="16">LCS9</strain>
    </source>
</reference>
<feature type="transmembrane region" description="Helical" evidence="14">
    <location>
        <begin position="41"/>
        <end position="61"/>
    </location>
</feature>
<evidence type="ECO:0000256" key="2">
    <source>
        <dbReference type="ARBA" id="ARBA00010621"/>
    </source>
</evidence>
<dbReference type="Pfam" id="PF02673">
    <property type="entry name" value="BacA"/>
    <property type="match status" value="1"/>
</dbReference>
<comment type="similarity">
    <text evidence="2 14">Belongs to the UppP family.</text>
</comment>
<keyword evidence="14" id="KW-0133">Cell shape</keyword>
<comment type="catalytic activity">
    <reaction evidence="13 14">
        <text>di-trans,octa-cis-undecaprenyl diphosphate + H2O = di-trans,octa-cis-undecaprenyl phosphate + phosphate + H(+)</text>
        <dbReference type="Rhea" id="RHEA:28094"/>
        <dbReference type="ChEBI" id="CHEBI:15377"/>
        <dbReference type="ChEBI" id="CHEBI:15378"/>
        <dbReference type="ChEBI" id="CHEBI:43474"/>
        <dbReference type="ChEBI" id="CHEBI:58405"/>
        <dbReference type="ChEBI" id="CHEBI:60392"/>
        <dbReference type="EC" id="3.6.1.27"/>
    </reaction>
</comment>
<dbReference type="PANTHER" id="PTHR30622:SF3">
    <property type="entry name" value="UNDECAPRENYL-DIPHOSPHATASE"/>
    <property type="match status" value="1"/>
</dbReference>
<keyword evidence="6 14" id="KW-0812">Transmembrane</keyword>
<dbReference type="STRING" id="1492898.SY85_19385"/>
<keyword evidence="5 14" id="KW-1003">Cell membrane</keyword>
<evidence type="ECO:0000256" key="13">
    <source>
        <dbReference type="ARBA" id="ARBA00047594"/>
    </source>
</evidence>
<name>A0A172TZF2_9BACT</name>
<feature type="transmembrane region" description="Helical" evidence="14">
    <location>
        <begin position="73"/>
        <end position="90"/>
    </location>
</feature>
<dbReference type="EC" id="3.6.1.27" evidence="3 14"/>
<comment type="subcellular location">
    <subcellularLocation>
        <location evidence="1 14">Cell membrane</location>
        <topology evidence="1 14">Multi-pass membrane protein</topology>
    </subcellularLocation>
</comment>
<feature type="transmembrane region" description="Helical" evidence="14">
    <location>
        <begin position="188"/>
        <end position="210"/>
    </location>
</feature>
<keyword evidence="14" id="KW-0961">Cell wall biogenesis/degradation</keyword>
<comment type="function">
    <text evidence="14">Catalyzes the dephosphorylation of undecaprenyl diphosphate (UPP). Confers resistance to bacitracin.</text>
</comment>
<accession>A0A172TZF2</accession>
<keyword evidence="7 14" id="KW-0378">Hydrolase</keyword>
<evidence type="ECO:0000256" key="12">
    <source>
        <dbReference type="ARBA" id="ARBA00032932"/>
    </source>
</evidence>
<evidence type="ECO:0000313" key="16">
    <source>
        <dbReference type="Proteomes" id="UP000077177"/>
    </source>
</evidence>
<dbReference type="HAMAP" id="MF_01006">
    <property type="entry name" value="Undec_diphosphatase"/>
    <property type="match status" value="1"/>
</dbReference>
<dbReference type="AlphaFoldDB" id="A0A172TZF2"/>
<organism evidence="15 16">
    <name type="scientific">Flavisolibacter tropicus</name>
    <dbReference type="NCBI Taxonomy" id="1492898"/>
    <lineage>
        <taxon>Bacteria</taxon>
        <taxon>Pseudomonadati</taxon>
        <taxon>Bacteroidota</taxon>
        <taxon>Chitinophagia</taxon>
        <taxon>Chitinophagales</taxon>
        <taxon>Chitinophagaceae</taxon>
        <taxon>Flavisolibacter</taxon>
    </lineage>
</organism>
<keyword evidence="14" id="KW-0573">Peptidoglycan synthesis</keyword>
<evidence type="ECO:0000256" key="3">
    <source>
        <dbReference type="ARBA" id="ARBA00012374"/>
    </source>
</evidence>
<evidence type="ECO:0000256" key="5">
    <source>
        <dbReference type="ARBA" id="ARBA00022475"/>
    </source>
</evidence>
<evidence type="ECO:0000256" key="4">
    <source>
        <dbReference type="ARBA" id="ARBA00021581"/>
    </source>
</evidence>
<keyword evidence="16" id="KW-1185">Reference proteome</keyword>
<protein>
    <recommendedName>
        <fullName evidence="4 14">Undecaprenyl-diphosphatase</fullName>
        <ecNumber evidence="3 14">3.6.1.27</ecNumber>
    </recommendedName>
    <alternativeName>
        <fullName evidence="12 14">Bacitracin resistance protein</fullName>
    </alternativeName>
    <alternativeName>
        <fullName evidence="11 14">Undecaprenyl pyrophosphate phosphatase</fullName>
    </alternativeName>
</protein>
<dbReference type="GO" id="GO:0008360">
    <property type="term" value="P:regulation of cell shape"/>
    <property type="evidence" value="ECO:0007669"/>
    <property type="project" value="UniProtKB-KW"/>
</dbReference>
<dbReference type="KEGG" id="fla:SY85_19385"/>
<dbReference type="PATRIC" id="fig|1492898.3.peg.4220"/>
<gene>
    <name evidence="14" type="primary">uppP</name>
    <name evidence="15" type="ORF">SY85_19385</name>
</gene>
<dbReference type="GO" id="GO:0071555">
    <property type="term" value="P:cell wall organization"/>
    <property type="evidence" value="ECO:0007669"/>
    <property type="project" value="UniProtKB-KW"/>
</dbReference>
<evidence type="ECO:0000256" key="7">
    <source>
        <dbReference type="ARBA" id="ARBA00022801"/>
    </source>
</evidence>
<reference evidence="15 16" key="2">
    <citation type="journal article" date="2016" name="Int. J. Syst. Evol. Microbiol.">
        <title>Flavisolibacter tropicus sp. nov., isolated from tropical soil.</title>
        <authorList>
            <person name="Lee J.J."/>
            <person name="Kang M.S."/>
            <person name="Kim G.S."/>
            <person name="Lee C.S."/>
            <person name="Lim S."/>
            <person name="Lee J."/>
            <person name="Roh S.H."/>
            <person name="Kang H."/>
            <person name="Ha J.M."/>
            <person name="Bae S."/>
            <person name="Jung H.Y."/>
            <person name="Kim M.K."/>
        </authorList>
    </citation>
    <scope>NUCLEOTIDE SEQUENCE [LARGE SCALE GENOMIC DNA]</scope>
    <source>
        <strain evidence="15 16">LCS9</strain>
    </source>
</reference>
<evidence type="ECO:0000256" key="14">
    <source>
        <dbReference type="HAMAP-Rule" id="MF_01006"/>
    </source>
</evidence>
<dbReference type="GO" id="GO:0046677">
    <property type="term" value="P:response to antibiotic"/>
    <property type="evidence" value="ECO:0007669"/>
    <property type="project" value="UniProtKB-UniRule"/>
</dbReference>
<evidence type="ECO:0000313" key="15">
    <source>
        <dbReference type="EMBL" id="ANE52328.1"/>
    </source>
</evidence>
<dbReference type="InterPro" id="IPR003824">
    <property type="entry name" value="UppP"/>
</dbReference>
<dbReference type="GO" id="GO:0050380">
    <property type="term" value="F:undecaprenyl-diphosphatase activity"/>
    <property type="evidence" value="ECO:0007669"/>
    <property type="project" value="UniProtKB-UniRule"/>
</dbReference>
<dbReference type="GO" id="GO:0009252">
    <property type="term" value="P:peptidoglycan biosynthetic process"/>
    <property type="evidence" value="ECO:0007669"/>
    <property type="project" value="UniProtKB-KW"/>
</dbReference>
<dbReference type="EMBL" id="CP011390">
    <property type="protein sequence ID" value="ANE52328.1"/>
    <property type="molecule type" value="Genomic_DNA"/>
</dbReference>
<keyword evidence="9 14" id="KW-0472">Membrane</keyword>
<keyword evidence="10 14" id="KW-0046">Antibiotic resistance</keyword>
<evidence type="ECO:0000256" key="11">
    <source>
        <dbReference type="ARBA" id="ARBA00032707"/>
    </source>
</evidence>
<dbReference type="GO" id="GO:0005886">
    <property type="term" value="C:plasma membrane"/>
    <property type="evidence" value="ECO:0007669"/>
    <property type="project" value="UniProtKB-SubCell"/>
</dbReference>
<sequence length="288" mass="32123">MGFFEAIIIAIVEGLTEFLPISSTGHMIITSSLLGIESNEFTKLFEVAIQLGAIMAVVVLYWKKFFQFNKPEFYAKLFVGMLPLIVGFLFNDVIEALLESVLTVAITLLVGGVVLLYVDKWFKQPVKQSPDLFATELTPGEFIEADEKLTYKKAFIIGWWQILAMIPGVSRSAASIIGGMQQRLSRNFAAEFSFFLAVPTMFAAAAYSLFLKKWHTDGTTVHKGYELILDSKQNIYAFAIGNVVAFVVAIVAIKFFINYLKKYGFRVFGIYRIIVGIILLGLIAAGYL</sequence>
<keyword evidence="8 14" id="KW-1133">Transmembrane helix</keyword>
<dbReference type="Proteomes" id="UP000077177">
    <property type="component" value="Chromosome"/>
</dbReference>